<reference evidence="2 3" key="1">
    <citation type="submission" date="2014-04" db="EMBL/GenBank/DDBJ databases">
        <authorList>
            <consortium name="DOE Joint Genome Institute"/>
            <person name="Kuo A."/>
            <person name="Kohler A."/>
            <person name="Nagy L.G."/>
            <person name="Floudas D."/>
            <person name="Copeland A."/>
            <person name="Barry K.W."/>
            <person name="Cichocki N."/>
            <person name="Veneault-Fourrey C."/>
            <person name="LaButti K."/>
            <person name="Lindquist E.A."/>
            <person name="Lipzen A."/>
            <person name="Lundell T."/>
            <person name="Morin E."/>
            <person name="Murat C."/>
            <person name="Sun H."/>
            <person name="Tunlid A."/>
            <person name="Henrissat B."/>
            <person name="Grigoriev I.V."/>
            <person name="Hibbett D.S."/>
            <person name="Martin F."/>
            <person name="Nordberg H.P."/>
            <person name="Cantor M.N."/>
            <person name="Hua S.X."/>
        </authorList>
    </citation>
    <scope>NUCLEOTIDE SEQUENCE [LARGE SCALE GENOMIC DNA]</scope>
    <source>
        <strain evidence="2 3">LaAM-08-1</strain>
    </source>
</reference>
<keyword evidence="3" id="KW-1185">Reference proteome</keyword>
<proteinExistence type="predicted"/>
<protein>
    <submittedName>
        <fullName evidence="2">Uncharacterized protein</fullName>
    </submittedName>
</protein>
<gene>
    <name evidence="2" type="ORF">K443DRAFT_676255</name>
</gene>
<dbReference type="OrthoDB" id="2357318at2759"/>
<dbReference type="STRING" id="1095629.A0A0C9WWR5"/>
<organism evidence="2 3">
    <name type="scientific">Laccaria amethystina LaAM-08-1</name>
    <dbReference type="NCBI Taxonomy" id="1095629"/>
    <lineage>
        <taxon>Eukaryota</taxon>
        <taxon>Fungi</taxon>
        <taxon>Dikarya</taxon>
        <taxon>Basidiomycota</taxon>
        <taxon>Agaricomycotina</taxon>
        <taxon>Agaricomycetes</taxon>
        <taxon>Agaricomycetidae</taxon>
        <taxon>Agaricales</taxon>
        <taxon>Agaricineae</taxon>
        <taxon>Hydnangiaceae</taxon>
        <taxon>Laccaria</taxon>
    </lineage>
</organism>
<reference evidence="3" key="2">
    <citation type="submission" date="2015-01" db="EMBL/GenBank/DDBJ databases">
        <title>Evolutionary Origins and Diversification of the Mycorrhizal Mutualists.</title>
        <authorList>
            <consortium name="DOE Joint Genome Institute"/>
            <consortium name="Mycorrhizal Genomics Consortium"/>
            <person name="Kohler A."/>
            <person name="Kuo A."/>
            <person name="Nagy L.G."/>
            <person name="Floudas D."/>
            <person name="Copeland A."/>
            <person name="Barry K.W."/>
            <person name="Cichocki N."/>
            <person name="Veneault-Fourrey C."/>
            <person name="LaButti K."/>
            <person name="Lindquist E.A."/>
            <person name="Lipzen A."/>
            <person name="Lundell T."/>
            <person name="Morin E."/>
            <person name="Murat C."/>
            <person name="Riley R."/>
            <person name="Ohm R."/>
            <person name="Sun H."/>
            <person name="Tunlid A."/>
            <person name="Henrissat B."/>
            <person name="Grigoriev I.V."/>
            <person name="Hibbett D.S."/>
            <person name="Martin F."/>
        </authorList>
    </citation>
    <scope>NUCLEOTIDE SEQUENCE [LARGE SCALE GENOMIC DNA]</scope>
    <source>
        <strain evidence="3">LaAM-08-1</strain>
    </source>
</reference>
<dbReference type="InterPro" id="IPR055334">
    <property type="entry name" value="PEX8-like"/>
</dbReference>
<dbReference type="PANTHER" id="PTHR39214:SF1">
    <property type="entry name" value="MICROBODY (PEROXISOME) BIOGENESIS PROTEIN PEROXIN 8 (EUROFUNG)"/>
    <property type="match status" value="1"/>
</dbReference>
<dbReference type="Proteomes" id="UP000054477">
    <property type="component" value="Unassembled WGS sequence"/>
</dbReference>
<accession>A0A0C9WWR5</accession>
<dbReference type="HOGENOM" id="CLU_015601_0_0_1"/>
<dbReference type="PANTHER" id="PTHR39214">
    <property type="entry name" value="MICROBODY (PEROXISOME) BIOGENESIS PROTEIN PEROXIN 8 (EUROFUNG)"/>
    <property type="match status" value="1"/>
</dbReference>
<feature type="region of interest" description="Disordered" evidence="1">
    <location>
        <begin position="776"/>
        <end position="797"/>
    </location>
</feature>
<name>A0A0C9WWR5_9AGAR</name>
<evidence type="ECO:0000256" key="1">
    <source>
        <dbReference type="SAM" id="MobiDB-lite"/>
    </source>
</evidence>
<sequence length="797" mass="86770">MSVSDRGYTLLLTHLHNPTSTLSLPTIQGALAHHLASLSPLPTPLAATAISSPFFLSQPLTHTKLTSLSTAFRHATHLKFRALRDADKSRSGFSALFRKTLNGAMGQWVTDVVKGVQGGHPVLRLACCSGLLLGVEDLKQSDHLEVGRSGLENETVVSLAEVMDTYAFGVTSGTATGVEEWEREFQPAGQDVLSLALILASQSLPLVSQARLRALPLPVLARILTSTISATFKSGTFLSSISPSTSLTPEQHVHVSPSSPLAQTLRSMSSSPLTASIPFISRFTANTLVLLLDSSTSRIDEGMCTVSDTLKVLGEMSTKIETDWSKGALASATKEQIDEDTKELTKSIWTTLKTFLFSNVMLLDAVLSAVVFVPPYYSAITPSFIALQALHTLSHLSFVISQFGGVTSTSGGFGELKKTFYLALDILAQAGDKADAYVEEACFSLQRTTGAAKTVHQAKQAFVLASIEQLVPVLSDKCIRNWVWGACYAHLSDPTHRETYESAHSVVLAIFSAHAQKQRQEPSSLASTTSAWKIGFFGKGYGRTVRTGQESLDTGGEGKVDSQESSISEDFAKRMVPFYAQCLIENSVQGRLSTPQLRLAYSALVRSACVSAYVFDGPPDKTHSLAWYCVQLILDKLRDLTSPAHDVKGKGRARDDVEDRSVERVHRLHLVLISMVSSLPLSLMSRVLEEIRTILSAQPDSDEVTEESAGRRRELVEALFSEFLEGVGDREKEAAIRWWYQHRPMLISGEEKGEEEGRGTVGSWIKGVKKDLKDAVNEELGRESQSDAHDQGVVSRL</sequence>
<evidence type="ECO:0000313" key="3">
    <source>
        <dbReference type="Proteomes" id="UP000054477"/>
    </source>
</evidence>
<feature type="compositionally biased region" description="Basic and acidic residues" evidence="1">
    <location>
        <begin position="776"/>
        <end position="790"/>
    </location>
</feature>
<evidence type="ECO:0000313" key="2">
    <source>
        <dbReference type="EMBL" id="KIK04120.1"/>
    </source>
</evidence>
<dbReference type="AlphaFoldDB" id="A0A0C9WWR5"/>
<dbReference type="EMBL" id="KN838573">
    <property type="protein sequence ID" value="KIK04120.1"/>
    <property type="molecule type" value="Genomic_DNA"/>
</dbReference>